<dbReference type="GeneID" id="301711602"/>
<dbReference type="InterPro" id="IPR052934">
    <property type="entry name" value="Methyl-DNA_Rec/Restrict_Enz"/>
</dbReference>
<feature type="region of interest" description="Disordered" evidence="1">
    <location>
        <begin position="606"/>
        <end position="625"/>
    </location>
</feature>
<dbReference type="Gene3D" id="3.40.50.300">
    <property type="entry name" value="P-loop containing nucleotide triphosphate hydrolases"/>
    <property type="match status" value="1"/>
</dbReference>
<feature type="domain" description="ATPase dynein-related AAA" evidence="2">
    <location>
        <begin position="302"/>
        <end position="472"/>
    </location>
</feature>
<dbReference type="InterPro" id="IPR027417">
    <property type="entry name" value="P-loop_NTPase"/>
</dbReference>
<evidence type="ECO:0000256" key="1">
    <source>
        <dbReference type="SAM" id="MobiDB-lite"/>
    </source>
</evidence>
<dbReference type="EMBL" id="RJTW01000003">
    <property type="protein sequence ID" value="ROH94820.1"/>
    <property type="molecule type" value="Genomic_DNA"/>
</dbReference>
<evidence type="ECO:0000313" key="4">
    <source>
        <dbReference type="Proteomes" id="UP000281899"/>
    </source>
</evidence>
<dbReference type="PANTHER" id="PTHR37291:SF1">
    <property type="entry name" value="TYPE IV METHYL-DIRECTED RESTRICTION ENZYME ECOKMCRB SUBUNIT"/>
    <property type="match status" value="1"/>
</dbReference>
<dbReference type="Proteomes" id="UP000281899">
    <property type="component" value="Unassembled WGS sequence"/>
</dbReference>
<organism evidence="3 4">
    <name type="scientific">Chryseobacterium cucumeris</name>
    <dbReference type="NCBI Taxonomy" id="1813611"/>
    <lineage>
        <taxon>Bacteria</taxon>
        <taxon>Pseudomonadati</taxon>
        <taxon>Bacteroidota</taxon>
        <taxon>Flavobacteriia</taxon>
        <taxon>Flavobacteriales</taxon>
        <taxon>Weeksellaceae</taxon>
        <taxon>Chryseobacterium group</taxon>
        <taxon>Chryseobacterium</taxon>
    </lineage>
</organism>
<protein>
    <recommendedName>
        <fullName evidence="2">ATPase dynein-related AAA domain-containing protein</fullName>
    </recommendedName>
</protein>
<gene>
    <name evidence="3" type="ORF">EGI15_02875</name>
</gene>
<evidence type="ECO:0000259" key="2">
    <source>
        <dbReference type="Pfam" id="PF07728"/>
    </source>
</evidence>
<evidence type="ECO:0000313" key="3">
    <source>
        <dbReference type="EMBL" id="ROH94820.1"/>
    </source>
</evidence>
<proteinExistence type="predicted"/>
<dbReference type="Pfam" id="PF07728">
    <property type="entry name" value="AAA_5"/>
    <property type="match status" value="1"/>
</dbReference>
<name>A0ABX9X9T3_9FLAO</name>
<dbReference type="InterPro" id="IPR011704">
    <property type="entry name" value="ATPase_dyneun-rel_AAA"/>
</dbReference>
<dbReference type="SUPFAM" id="SSF52540">
    <property type="entry name" value="P-loop containing nucleoside triphosphate hydrolases"/>
    <property type="match status" value="1"/>
</dbReference>
<dbReference type="PANTHER" id="PTHR37291">
    <property type="entry name" value="5-METHYLCYTOSINE-SPECIFIC RESTRICTION ENZYME B"/>
    <property type="match status" value="1"/>
</dbReference>
<accession>A0ABX9X9T3</accession>
<comment type="caution">
    <text evidence="3">The sequence shown here is derived from an EMBL/GenBank/DDBJ whole genome shotgun (WGS) entry which is preliminary data.</text>
</comment>
<sequence>MIEQFITSIEAMNQISKFKSVLSTKGGYVTLSNTSGKDFVLGLESFIQIFQDIRENISEFSPIQNYVEREWRDSGSEYFNDSAANTMSTVQTKPLFTTLSKINSIANNVVSSYNDNNFIISEEYIDKTIQYLKDLLDLYSPSESQSIPLNSNYDLIESDNNLRRIIFKSFIYCLRVFKEEILMQGYTFKQSRIEDRSYTGIMLPKYFGNENLIGVFDELQSADTLQSSNTPRFMYENFKILDNDFSYFTNQWTETVVRGRKLNLVNYNEYLSAVSSGNLKIIKEEGIFKLIKITTGKFYNKNVIFFGAPGTGKSHEVKEILKGVSPEDFQRITFHPEYDYTSFVGGYKPVTVFNETKQENEIQYNFQPEIFTNMYIKAWQETSKQFYLIIEEINRGNCAEIFGDIFQLLDRNPEYSITPSGNLQKHLEKTLGNGHDGFKNGKMTMPENLTILATMNTSDQSLFPMDSAFKRRWDWEYVSILNPVNEDDSSSKSFGFIVMINENEGFRWIDFMQQVNKHIATPYIGMDKCLGNYFIKPDTANRIQIRSFVHKVIFYLWNDVFKDEENEIFDKEITYHSFFPVETNGIREIRKILELLNVTVNNYSHNGQEQGQKETEVEQIDEQQD</sequence>
<dbReference type="RefSeq" id="WP_123277896.1">
    <property type="nucleotide sequence ID" value="NZ_RJTW01000003.1"/>
</dbReference>
<reference evidence="3 4" key="1">
    <citation type="submission" date="2018-11" db="EMBL/GenBank/DDBJ databases">
        <title>Proposal to divide the Flavobacteriaceae and reorganize its genera based on Amino Acid Identity values calculated from whole genome sequences.</title>
        <authorList>
            <person name="Nicholson A.C."/>
            <person name="Gulvik C.A."/>
            <person name="Whitney A.M."/>
            <person name="Humrighouse B.W."/>
            <person name="Bell M."/>
            <person name="Holmes B."/>
            <person name="Steigerwalt A."/>
            <person name="Villarma A."/>
            <person name="Sheth M."/>
            <person name="Batra D."/>
            <person name="Pryor J."/>
            <person name="Bernardet J.-F."/>
            <person name="Hugo C."/>
            <person name="Kampfer P."/>
            <person name="Newman J."/>
            <person name="Mcquiston J.R."/>
        </authorList>
    </citation>
    <scope>NUCLEOTIDE SEQUENCE [LARGE SCALE GENOMIC DNA]</scope>
    <source>
        <strain evidence="3 4">G0235</strain>
    </source>
</reference>
<keyword evidence="4" id="KW-1185">Reference proteome</keyword>